<accession>A0ABV4RZA1</accession>
<proteinExistence type="predicted"/>
<dbReference type="RefSeq" id="WP_178368458.1">
    <property type="nucleotide sequence ID" value="NZ_JARJHK010000004.1"/>
</dbReference>
<feature type="region of interest" description="Disordered" evidence="1">
    <location>
        <begin position="1"/>
        <end position="45"/>
    </location>
</feature>
<dbReference type="NCBIfam" id="NF041643">
    <property type="entry name" value="EAxFAS_anti"/>
    <property type="match status" value="1"/>
</dbReference>
<name>A0ABV4RZA1_9BACI</name>
<evidence type="ECO:0000313" key="3">
    <source>
        <dbReference type="Proteomes" id="UP001571110"/>
    </source>
</evidence>
<reference evidence="2 3" key="1">
    <citation type="submission" date="2024-06" db="EMBL/GenBank/DDBJ databases">
        <title>Genetic profile and toxigenic potential of Bacillus cereus isolates from a Norwegian ice cream production plant,.</title>
        <authorList>
            <person name="Lindback T."/>
            <person name="Llarena A.-K."/>
            <person name="O'Sullivan K."/>
            <person name="Monshaugen M."/>
            <person name="Holmemo C.W."/>
            <person name="Aspholm M."/>
        </authorList>
    </citation>
    <scope>NUCLEOTIDE SEQUENCE [LARGE SCALE GENOMIC DNA]</scope>
    <source>
        <strain evidence="2 3">NVH-YM330</strain>
    </source>
</reference>
<comment type="caution">
    <text evidence="2">The sequence shown here is derived from an EMBL/GenBank/DDBJ whole genome shotgun (WGS) entry which is preliminary data.</text>
</comment>
<keyword evidence="3" id="KW-1185">Reference proteome</keyword>
<dbReference type="Proteomes" id="UP001571110">
    <property type="component" value="Unassembled WGS sequence"/>
</dbReference>
<protein>
    <submittedName>
        <fullName evidence="2">Uncharacterized protein</fullName>
    </submittedName>
</protein>
<sequence>MRKVLRHEGLGGGAGQRKAQAARSEQEGIGTPELEALFASSEGVK</sequence>
<evidence type="ECO:0000313" key="2">
    <source>
        <dbReference type="EMBL" id="MFA2794410.1"/>
    </source>
</evidence>
<dbReference type="EMBL" id="JBFDTY010000008">
    <property type="protein sequence ID" value="MFA2794410.1"/>
    <property type="molecule type" value="Genomic_DNA"/>
</dbReference>
<gene>
    <name evidence="2" type="ORF">AB1I70_24240</name>
</gene>
<evidence type="ECO:0000256" key="1">
    <source>
        <dbReference type="SAM" id="MobiDB-lite"/>
    </source>
</evidence>
<organism evidence="2 3">
    <name type="scientific">Bacillus mobilis</name>
    <dbReference type="NCBI Taxonomy" id="2026190"/>
    <lineage>
        <taxon>Bacteria</taxon>
        <taxon>Bacillati</taxon>
        <taxon>Bacillota</taxon>
        <taxon>Bacilli</taxon>
        <taxon>Bacillales</taxon>
        <taxon>Bacillaceae</taxon>
        <taxon>Bacillus</taxon>
        <taxon>Bacillus cereus group</taxon>
    </lineage>
</organism>